<proteinExistence type="predicted"/>
<evidence type="ECO:0000313" key="1">
    <source>
        <dbReference type="EMBL" id="MBX44275.1"/>
    </source>
</evidence>
<reference evidence="1" key="1">
    <citation type="submission" date="2018-02" db="EMBL/GenBank/DDBJ databases">
        <title>Rhizophora mucronata_Transcriptome.</title>
        <authorList>
            <person name="Meera S.P."/>
            <person name="Sreeshan A."/>
            <person name="Augustine A."/>
        </authorList>
    </citation>
    <scope>NUCLEOTIDE SEQUENCE</scope>
    <source>
        <tissue evidence="1">Leaf</tissue>
    </source>
</reference>
<name>A0A2P2NPA7_RHIMU</name>
<sequence length="19" mass="2158">MSSITHVNDSVMKRPPNIM</sequence>
<protein>
    <submittedName>
        <fullName evidence="1">Uncharacterized protein</fullName>
    </submittedName>
</protein>
<organism evidence="1">
    <name type="scientific">Rhizophora mucronata</name>
    <name type="common">Asiatic mangrove</name>
    <dbReference type="NCBI Taxonomy" id="61149"/>
    <lineage>
        <taxon>Eukaryota</taxon>
        <taxon>Viridiplantae</taxon>
        <taxon>Streptophyta</taxon>
        <taxon>Embryophyta</taxon>
        <taxon>Tracheophyta</taxon>
        <taxon>Spermatophyta</taxon>
        <taxon>Magnoliopsida</taxon>
        <taxon>eudicotyledons</taxon>
        <taxon>Gunneridae</taxon>
        <taxon>Pentapetalae</taxon>
        <taxon>rosids</taxon>
        <taxon>fabids</taxon>
        <taxon>Malpighiales</taxon>
        <taxon>Rhizophoraceae</taxon>
        <taxon>Rhizophora</taxon>
    </lineage>
</organism>
<accession>A0A2P2NPA7</accession>
<dbReference type="AlphaFoldDB" id="A0A2P2NPA7"/>
<dbReference type="EMBL" id="GGEC01063791">
    <property type="protein sequence ID" value="MBX44275.1"/>
    <property type="molecule type" value="Transcribed_RNA"/>
</dbReference>